<evidence type="ECO:0000256" key="4">
    <source>
        <dbReference type="SAM" id="SignalP"/>
    </source>
</evidence>
<keyword evidence="1" id="KW-0677">Repeat</keyword>
<accession>A0A1M4WZ13</accession>
<evidence type="ECO:0000313" key="5">
    <source>
        <dbReference type="EMBL" id="SHE86202.1"/>
    </source>
</evidence>
<dbReference type="PANTHER" id="PTHR44858:SF1">
    <property type="entry name" value="UDP-N-ACETYLGLUCOSAMINE--PEPTIDE N-ACETYLGLUCOSAMINYLTRANSFERASE SPINDLY-RELATED"/>
    <property type="match status" value="1"/>
</dbReference>
<dbReference type="EMBL" id="FQTV01000003">
    <property type="protein sequence ID" value="SHE86202.1"/>
    <property type="molecule type" value="Genomic_DNA"/>
</dbReference>
<dbReference type="PROSITE" id="PS50005">
    <property type="entry name" value="TPR"/>
    <property type="match status" value="2"/>
</dbReference>
<gene>
    <name evidence="5" type="ORF">SAMN05444405_103207</name>
</gene>
<dbReference type="OrthoDB" id="1013907at2"/>
<dbReference type="SUPFAM" id="SSF81901">
    <property type="entry name" value="HCP-like"/>
    <property type="match status" value="1"/>
</dbReference>
<dbReference type="PANTHER" id="PTHR44858">
    <property type="entry name" value="TETRATRICOPEPTIDE REPEAT PROTEIN 6"/>
    <property type="match status" value="1"/>
</dbReference>
<dbReference type="RefSeq" id="WP_073399587.1">
    <property type="nucleotide sequence ID" value="NZ_FQTV01000003.1"/>
</dbReference>
<evidence type="ECO:0000256" key="2">
    <source>
        <dbReference type="ARBA" id="ARBA00022803"/>
    </source>
</evidence>
<dbReference type="InterPro" id="IPR050498">
    <property type="entry name" value="Ycf3"/>
</dbReference>
<organism evidence="5 6">
    <name type="scientific">Bacteroides luti</name>
    <dbReference type="NCBI Taxonomy" id="1297750"/>
    <lineage>
        <taxon>Bacteria</taxon>
        <taxon>Pseudomonadati</taxon>
        <taxon>Bacteroidota</taxon>
        <taxon>Bacteroidia</taxon>
        <taxon>Bacteroidales</taxon>
        <taxon>Bacteroidaceae</taxon>
        <taxon>Bacteroides</taxon>
    </lineage>
</organism>
<evidence type="ECO:0000256" key="3">
    <source>
        <dbReference type="PROSITE-ProRule" id="PRU00339"/>
    </source>
</evidence>
<dbReference type="SMART" id="SM00028">
    <property type="entry name" value="TPR"/>
    <property type="match status" value="7"/>
</dbReference>
<dbReference type="Pfam" id="PF14559">
    <property type="entry name" value="TPR_19"/>
    <property type="match status" value="1"/>
</dbReference>
<evidence type="ECO:0000256" key="1">
    <source>
        <dbReference type="ARBA" id="ARBA00022737"/>
    </source>
</evidence>
<dbReference type="InterPro" id="IPR019734">
    <property type="entry name" value="TPR_rpt"/>
</dbReference>
<dbReference type="InterPro" id="IPR011990">
    <property type="entry name" value="TPR-like_helical_dom_sf"/>
</dbReference>
<dbReference type="STRING" id="1297750.SAMN05444405_103207"/>
<dbReference type="Pfam" id="PF13181">
    <property type="entry name" value="TPR_8"/>
    <property type="match status" value="1"/>
</dbReference>
<keyword evidence="2 3" id="KW-0802">TPR repeat</keyword>
<sequence>MKKIVLLLLMCSLFPGIHAQNYKELFDKATQCEKMDSLVQAEKYYREALKLEPTNAHNCMIFANLGRLQYRMHKIDDALDSYNFALNMAPLTVPILMDRASLLFEMGLTDRAYVDCCTVLDVNKNNAKALFLRAYLQAGRHNYKEAKEDYKRLLELEPESVSGRLGLAILYQQEQDFKNSLELLNKLIVEYPNDAELYVIRAGVEKEIFQLDVALIDLDKAISLSPTSANAYMLRGEILLAQKKKEMARSSFEKAIDLGIPRSELMQQLKESK</sequence>
<keyword evidence="6" id="KW-1185">Reference proteome</keyword>
<name>A0A1M4WZ13_9BACE</name>
<feature type="repeat" description="TPR" evidence="3">
    <location>
        <begin position="59"/>
        <end position="92"/>
    </location>
</feature>
<dbReference type="AlphaFoldDB" id="A0A1M4WZ13"/>
<keyword evidence="4" id="KW-0732">Signal</keyword>
<feature type="signal peptide" evidence="4">
    <location>
        <begin position="1"/>
        <end position="19"/>
    </location>
</feature>
<proteinExistence type="predicted"/>
<evidence type="ECO:0000313" key="6">
    <source>
        <dbReference type="Proteomes" id="UP000184509"/>
    </source>
</evidence>
<dbReference type="Proteomes" id="UP000184509">
    <property type="component" value="Unassembled WGS sequence"/>
</dbReference>
<protein>
    <submittedName>
        <fullName evidence="5">Tetratricopeptide repeat-containing protein</fullName>
    </submittedName>
</protein>
<reference evidence="5 6" key="1">
    <citation type="submission" date="2016-11" db="EMBL/GenBank/DDBJ databases">
        <authorList>
            <person name="Jaros S."/>
            <person name="Januszkiewicz K."/>
            <person name="Wedrychowicz H."/>
        </authorList>
    </citation>
    <scope>NUCLEOTIDE SEQUENCE [LARGE SCALE GENOMIC DNA]</scope>
    <source>
        <strain evidence="5 6">DSM 26991</strain>
    </source>
</reference>
<feature type="repeat" description="TPR" evidence="3">
    <location>
        <begin position="127"/>
        <end position="160"/>
    </location>
</feature>
<feature type="chain" id="PRO_5012047563" evidence="4">
    <location>
        <begin position="20"/>
        <end position="273"/>
    </location>
</feature>
<dbReference type="Gene3D" id="1.25.40.10">
    <property type="entry name" value="Tetratricopeptide repeat domain"/>
    <property type="match status" value="3"/>
</dbReference>